<proteinExistence type="inferred from homology"/>
<protein>
    <recommendedName>
        <fullName evidence="2">aspartate kinase</fullName>
        <ecNumber evidence="2">2.7.2.4</ecNumber>
    </recommendedName>
</protein>
<keyword evidence="3" id="KW-0808">Transferase</keyword>
<evidence type="ECO:0000313" key="10">
    <source>
        <dbReference type="Proteomes" id="UP000046122"/>
    </source>
</evidence>
<dbReference type="Gene3D" id="3.40.1160.10">
    <property type="entry name" value="Acetylglutamate kinase-like"/>
    <property type="match status" value="1"/>
</dbReference>
<reference evidence="9 10" key="1">
    <citation type="submission" date="2014-08" db="EMBL/GenBank/DDBJ databases">
        <authorList>
            <person name="Moulin Lionel"/>
        </authorList>
    </citation>
    <scope>NUCLEOTIDE SEQUENCE [LARGE SCALE GENOMIC DNA]</scope>
</reference>
<evidence type="ECO:0000256" key="6">
    <source>
        <dbReference type="ARBA" id="ARBA00022840"/>
    </source>
</evidence>
<keyword evidence="4" id="KW-0547">Nucleotide-binding</keyword>
<evidence type="ECO:0000259" key="8">
    <source>
        <dbReference type="Pfam" id="PF00696"/>
    </source>
</evidence>
<organism evidence="9 10">
    <name type="scientific">Mesorhizobium plurifarium</name>
    <dbReference type="NCBI Taxonomy" id="69974"/>
    <lineage>
        <taxon>Bacteria</taxon>
        <taxon>Pseudomonadati</taxon>
        <taxon>Pseudomonadota</taxon>
        <taxon>Alphaproteobacteria</taxon>
        <taxon>Hyphomicrobiales</taxon>
        <taxon>Phyllobacteriaceae</taxon>
        <taxon>Mesorhizobium</taxon>
    </lineage>
</organism>
<dbReference type="GO" id="GO:0004072">
    <property type="term" value="F:aspartate kinase activity"/>
    <property type="evidence" value="ECO:0007669"/>
    <property type="project" value="TreeGrafter"/>
</dbReference>
<dbReference type="GO" id="GO:0009089">
    <property type="term" value="P:lysine biosynthetic process via diaminopimelate"/>
    <property type="evidence" value="ECO:0007669"/>
    <property type="project" value="TreeGrafter"/>
</dbReference>
<dbReference type="PANTHER" id="PTHR21499">
    <property type="entry name" value="ASPARTATE KINASE"/>
    <property type="match status" value="1"/>
</dbReference>
<evidence type="ECO:0000256" key="1">
    <source>
        <dbReference type="ARBA" id="ARBA00010122"/>
    </source>
</evidence>
<dbReference type="PANTHER" id="PTHR21499:SF3">
    <property type="entry name" value="ASPARTOKINASE"/>
    <property type="match status" value="1"/>
</dbReference>
<comment type="similarity">
    <text evidence="1">Belongs to the aspartokinase family.</text>
</comment>
<dbReference type="Proteomes" id="UP000046122">
    <property type="component" value="Unassembled WGS sequence"/>
</dbReference>
<evidence type="ECO:0000256" key="7">
    <source>
        <dbReference type="ARBA" id="ARBA00047872"/>
    </source>
</evidence>
<keyword evidence="5 9" id="KW-0418">Kinase</keyword>
<evidence type="ECO:0000256" key="2">
    <source>
        <dbReference type="ARBA" id="ARBA00013059"/>
    </source>
</evidence>
<gene>
    <name evidence="9" type="ORF">MPL3365_170115</name>
</gene>
<accession>A0A090G5S9</accession>
<comment type="catalytic activity">
    <reaction evidence="7">
        <text>L-aspartate + ATP = 4-phospho-L-aspartate + ADP</text>
        <dbReference type="Rhea" id="RHEA:23776"/>
        <dbReference type="ChEBI" id="CHEBI:29991"/>
        <dbReference type="ChEBI" id="CHEBI:30616"/>
        <dbReference type="ChEBI" id="CHEBI:57535"/>
        <dbReference type="ChEBI" id="CHEBI:456216"/>
        <dbReference type="EC" id="2.7.2.4"/>
    </reaction>
</comment>
<dbReference type="InterPro" id="IPR001048">
    <property type="entry name" value="Asp/Glu/Uridylate_kinase"/>
</dbReference>
<evidence type="ECO:0000256" key="4">
    <source>
        <dbReference type="ARBA" id="ARBA00022741"/>
    </source>
</evidence>
<dbReference type="Pfam" id="PF00696">
    <property type="entry name" value="AA_kinase"/>
    <property type="match status" value="1"/>
</dbReference>
<dbReference type="InterPro" id="IPR036393">
    <property type="entry name" value="AceGlu_kinase-like_sf"/>
</dbReference>
<dbReference type="GO" id="GO:0009090">
    <property type="term" value="P:homoserine biosynthetic process"/>
    <property type="evidence" value="ECO:0007669"/>
    <property type="project" value="TreeGrafter"/>
</dbReference>
<name>A0A090G5S9_MESPL</name>
<sequence length="377" mass="40641">MNTLVLKFGGSSFRDPSDYRKVAAHLAERQKMSDAKIVVVVSAMAGTTDKLKDSVLNINKEASPSNLDAALATGEMLSSCFLEAALSRLGISAMSLNGYSLGIRTDSGFGRASVKRTDPRTILSELQSNDVVVAAGAQGVDEFGRISFLGRNSSDLTAVILAAMLNADTCEIYSDVPGVYTADPHLIPAARLMPDLSYSTVAKMSRHGAKVFHHRAVDYAERHCIRVVCKSLTSNGAIEGTIVTHRGCGRSVTVARDAAVLAFSSSMERDSFRRLLDRHDVSTISLEDPGKSKICLIDDLEFAMQLCAREGEHLPQSIAFQTVVAEFNSSEFRVHLESDYDRAISLARQIHDRMFAGAATESLGSSTKNSAQSTTHG</sequence>
<evidence type="ECO:0000256" key="5">
    <source>
        <dbReference type="ARBA" id="ARBA00022777"/>
    </source>
</evidence>
<feature type="domain" description="Aspartate/glutamate/uridylate kinase" evidence="8">
    <location>
        <begin position="2"/>
        <end position="230"/>
    </location>
</feature>
<dbReference type="AlphaFoldDB" id="A0A090G5S9"/>
<keyword evidence="6" id="KW-0067">ATP-binding</keyword>
<dbReference type="SUPFAM" id="SSF53633">
    <property type="entry name" value="Carbamate kinase-like"/>
    <property type="match status" value="1"/>
</dbReference>
<dbReference type="GO" id="GO:0005829">
    <property type="term" value="C:cytosol"/>
    <property type="evidence" value="ECO:0007669"/>
    <property type="project" value="TreeGrafter"/>
</dbReference>
<dbReference type="EMBL" id="CCNE01000009">
    <property type="protein sequence ID" value="CDX52826.1"/>
    <property type="molecule type" value="Genomic_DNA"/>
</dbReference>
<evidence type="ECO:0000256" key="3">
    <source>
        <dbReference type="ARBA" id="ARBA00022679"/>
    </source>
</evidence>
<dbReference type="EC" id="2.7.2.4" evidence="2"/>
<evidence type="ECO:0000313" key="9">
    <source>
        <dbReference type="EMBL" id="CDX52826.1"/>
    </source>
</evidence>